<organism evidence="1 2">
    <name type="scientific">Brachionus plicatilis</name>
    <name type="common">Marine rotifer</name>
    <name type="synonym">Brachionus muelleri</name>
    <dbReference type="NCBI Taxonomy" id="10195"/>
    <lineage>
        <taxon>Eukaryota</taxon>
        <taxon>Metazoa</taxon>
        <taxon>Spiralia</taxon>
        <taxon>Gnathifera</taxon>
        <taxon>Rotifera</taxon>
        <taxon>Eurotatoria</taxon>
        <taxon>Monogononta</taxon>
        <taxon>Pseudotrocha</taxon>
        <taxon>Ploima</taxon>
        <taxon>Brachionidae</taxon>
        <taxon>Brachionus</taxon>
    </lineage>
</organism>
<comment type="caution">
    <text evidence="1">The sequence shown here is derived from an EMBL/GenBank/DDBJ whole genome shotgun (WGS) entry which is preliminary data.</text>
</comment>
<sequence>MTRPGLLNGHNKLNSHTGEQKDINHLHFYYNIHSGSSFEGLKSSNKKKINYLFSLIFHFSRLKFLQIFKKIAAYKSFIYSQKIQADINVNTSGDLTSGFLKSTCQIVSNLPVRPSAIFV</sequence>
<keyword evidence="2" id="KW-1185">Reference proteome</keyword>
<dbReference type="Proteomes" id="UP000276133">
    <property type="component" value="Unassembled WGS sequence"/>
</dbReference>
<dbReference type="AlphaFoldDB" id="A0A3M7T2X5"/>
<reference evidence="1 2" key="1">
    <citation type="journal article" date="2018" name="Sci. Rep.">
        <title>Genomic signatures of local adaptation to the degree of environmental predictability in rotifers.</title>
        <authorList>
            <person name="Franch-Gras L."/>
            <person name="Hahn C."/>
            <person name="Garcia-Roger E.M."/>
            <person name="Carmona M.J."/>
            <person name="Serra M."/>
            <person name="Gomez A."/>
        </authorList>
    </citation>
    <scope>NUCLEOTIDE SEQUENCE [LARGE SCALE GENOMIC DNA]</scope>
    <source>
        <strain evidence="1">HYR1</strain>
    </source>
</reference>
<protein>
    <submittedName>
        <fullName evidence="1">Uncharacterized protein</fullName>
    </submittedName>
</protein>
<proteinExistence type="predicted"/>
<dbReference type="EMBL" id="REGN01000387">
    <property type="protein sequence ID" value="RNA42287.1"/>
    <property type="molecule type" value="Genomic_DNA"/>
</dbReference>
<name>A0A3M7T2X5_BRAPC</name>
<evidence type="ECO:0000313" key="2">
    <source>
        <dbReference type="Proteomes" id="UP000276133"/>
    </source>
</evidence>
<gene>
    <name evidence="1" type="ORF">BpHYR1_003320</name>
</gene>
<accession>A0A3M7T2X5</accession>
<evidence type="ECO:0000313" key="1">
    <source>
        <dbReference type="EMBL" id="RNA42287.1"/>
    </source>
</evidence>